<feature type="compositionally biased region" description="Basic and acidic residues" evidence="6">
    <location>
        <begin position="15"/>
        <end position="30"/>
    </location>
</feature>
<dbReference type="SMART" id="SM01030">
    <property type="entry name" value="BHD_1"/>
    <property type="match status" value="1"/>
</dbReference>
<gene>
    <name evidence="10" type="ORF">INT43_007072</name>
</gene>
<dbReference type="EMBL" id="JAEPQZ010000004">
    <property type="protein sequence ID" value="KAG2182145.1"/>
    <property type="molecule type" value="Genomic_DNA"/>
</dbReference>
<dbReference type="InterPro" id="IPR018328">
    <property type="entry name" value="Rad4_beta-hairpin_dom3"/>
</dbReference>
<comment type="caution">
    <text evidence="10">The sequence shown here is derived from an EMBL/GenBank/DDBJ whole genome shotgun (WGS) entry which is preliminary data.</text>
</comment>
<reference evidence="10" key="1">
    <citation type="submission" date="2020-12" db="EMBL/GenBank/DDBJ databases">
        <title>Metabolic potential, ecology and presence of endohyphal bacteria is reflected in genomic diversity of Mucoromycotina.</title>
        <authorList>
            <person name="Muszewska A."/>
            <person name="Okrasinska A."/>
            <person name="Steczkiewicz K."/>
            <person name="Drgas O."/>
            <person name="Orlowska M."/>
            <person name="Perlinska-Lenart U."/>
            <person name="Aleksandrzak-Piekarczyk T."/>
            <person name="Szatraj K."/>
            <person name="Zielenkiewicz U."/>
            <person name="Pilsyk S."/>
            <person name="Malc E."/>
            <person name="Mieczkowski P."/>
            <person name="Kruszewska J.S."/>
            <person name="Biernat P."/>
            <person name="Pawlowska J."/>
        </authorList>
    </citation>
    <scope>NUCLEOTIDE SEQUENCE</scope>
    <source>
        <strain evidence="10">WA0000067209</strain>
    </source>
</reference>
<evidence type="ECO:0000256" key="2">
    <source>
        <dbReference type="ARBA" id="ARBA00009525"/>
    </source>
</evidence>
<dbReference type="GO" id="GO:0003697">
    <property type="term" value="F:single-stranded DNA binding"/>
    <property type="evidence" value="ECO:0007669"/>
    <property type="project" value="TreeGrafter"/>
</dbReference>
<feature type="compositionally biased region" description="Basic and acidic residues" evidence="6">
    <location>
        <begin position="37"/>
        <end position="50"/>
    </location>
</feature>
<keyword evidence="4" id="KW-0234">DNA repair</keyword>
<feature type="compositionally biased region" description="Polar residues" evidence="6">
    <location>
        <begin position="159"/>
        <end position="170"/>
    </location>
</feature>
<evidence type="ECO:0000259" key="9">
    <source>
        <dbReference type="SMART" id="SM01032"/>
    </source>
</evidence>
<evidence type="ECO:0000256" key="6">
    <source>
        <dbReference type="SAM" id="MobiDB-lite"/>
    </source>
</evidence>
<comment type="similarity">
    <text evidence="2">Belongs to the XPC family.</text>
</comment>
<evidence type="ECO:0000313" key="10">
    <source>
        <dbReference type="EMBL" id="KAG2182145.1"/>
    </source>
</evidence>
<evidence type="ECO:0000259" key="8">
    <source>
        <dbReference type="SMART" id="SM01031"/>
    </source>
</evidence>
<accession>A0A8H7PYN7</accession>
<dbReference type="PANTHER" id="PTHR12135">
    <property type="entry name" value="DNA REPAIR PROTEIN XP-C / RAD4"/>
    <property type="match status" value="1"/>
</dbReference>
<evidence type="ECO:0000256" key="5">
    <source>
        <dbReference type="ARBA" id="ARBA00023242"/>
    </source>
</evidence>
<dbReference type="PANTHER" id="PTHR12135:SF0">
    <property type="entry name" value="DNA REPAIR PROTEIN COMPLEMENTING XP-C CELLS"/>
    <property type="match status" value="1"/>
</dbReference>
<evidence type="ECO:0000259" key="7">
    <source>
        <dbReference type="SMART" id="SM01030"/>
    </source>
</evidence>
<dbReference type="InterPro" id="IPR038765">
    <property type="entry name" value="Papain-like_cys_pep_sf"/>
</dbReference>
<feature type="compositionally biased region" description="Basic and acidic residues" evidence="6">
    <location>
        <begin position="57"/>
        <end position="66"/>
    </location>
</feature>
<feature type="compositionally biased region" description="Acidic residues" evidence="6">
    <location>
        <begin position="132"/>
        <end position="142"/>
    </location>
</feature>
<keyword evidence="3" id="KW-0227">DNA damage</keyword>
<organism evidence="10 11">
    <name type="scientific">Mortierella isabellina</name>
    <name type="common">Filamentous fungus</name>
    <name type="synonym">Umbelopsis isabellina</name>
    <dbReference type="NCBI Taxonomy" id="91625"/>
    <lineage>
        <taxon>Eukaryota</taxon>
        <taxon>Fungi</taxon>
        <taxon>Fungi incertae sedis</taxon>
        <taxon>Mucoromycota</taxon>
        <taxon>Mucoromycotina</taxon>
        <taxon>Umbelopsidomycetes</taxon>
        <taxon>Umbelopsidales</taxon>
        <taxon>Umbelopsidaceae</taxon>
        <taxon>Umbelopsis</taxon>
    </lineage>
</organism>
<evidence type="ECO:0000256" key="1">
    <source>
        <dbReference type="ARBA" id="ARBA00004123"/>
    </source>
</evidence>
<dbReference type="SMART" id="SM01031">
    <property type="entry name" value="BHD_2"/>
    <property type="match status" value="1"/>
</dbReference>
<sequence>MARNGKRKQPTNEPSEVKSESRSSRRKTVDTKTSAKTNKERSQNNKEKPSSNRKGSVKKEEIDASAKLDNSAASQKEATPQMSLSDRLEQLLPKELEENEESEISEEDSEVSDAIPLTIDRPALDWLHEPSENESSEEEDSMNWEAVEHADTGKEDEPQTSPSIKPSTSQESIFFRKSRYELEHEKMVRELLHNAHVTCLVGHYMIRNKWCARNDIKTLCKSVIPKHTNVALESNESDTKASLRALSSWWRSYFQVTSLGLATHSYEEYEKIDESTKLLLLENLSSMTEEEKSKLQATYGGDFIRTSKDFVECLLAKKGSRDTSTELFVAILRSVGMDARLVCSLQPVSFRVPIERSDESRSSSVTTKGKQRVNDEQQGESSAPEVKFPFRTPRPKLSPPPDDTAEQAKITKALTASSAKPPTVWAEVYDHVNMRWVTVDPIRGYIDDPKAMEPSASSKQNVLTYVIAFNTDCDGCVDVTRRYTSHWEKTNRLRGREMTKSEKEIGKRRWWEDFYDTIQRRRRGSKEKEEEEEFEALDEQEPIPTSISRFNNHRLYALERHLKKFEVLDPNSTVLGKIKGEDIYPRSAVHPVSTAETWLKQGRSVKEGELPIKHVNARAVTLEKKRAKEIARQEGEELQVGCYAYWQTESYKPGKVVNGVIPKNSFGNVDLYQADMCPIGAVHIPINGIAKIARKLEVDYAEAVVGFEFAKQRSIPTISGIVVPIETEHMILEAWQEAKAHESKKAIAKQETEIYTRWKRLITSALLHERLNEAYGDPDV</sequence>
<dbReference type="Pfam" id="PF03835">
    <property type="entry name" value="Rad4"/>
    <property type="match status" value="1"/>
</dbReference>
<dbReference type="GO" id="GO:0005737">
    <property type="term" value="C:cytoplasm"/>
    <property type="evidence" value="ECO:0007669"/>
    <property type="project" value="TreeGrafter"/>
</dbReference>
<feature type="compositionally biased region" description="Basic and acidic residues" evidence="6">
    <location>
        <begin position="86"/>
        <end position="96"/>
    </location>
</feature>
<protein>
    <submittedName>
        <fullName evidence="10">Uncharacterized protein</fullName>
    </submittedName>
</protein>
<evidence type="ECO:0000256" key="3">
    <source>
        <dbReference type="ARBA" id="ARBA00022763"/>
    </source>
</evidence>
<dbReference type="InterPro" id="IPR004583">
    <property type="entry name" value="DNA_repair_Rad4"/>
</dbReference>
<comment type="subcellular location">
    <subcellularLocation>
        <location evidence="1">Nucleus</location>
    </subcellularLocation>
</comment>
<feature type="domain" description="Rad4 beta-hairpin" evidence="8">
    <location>
        <begin position="592"/>
        <end position="654"/>
    </location>
</feature>
<dbReference type="Proteomes" id="UP000654370">
    <property type="component" value="Unassembled WGS sequence"/>
</dbReference>
<evidence type="ECO:0000313" key="11">
    <source>
        <dbReference type="Proteomes" id="UP000654370"/>
    </source>
</evidence>
<proteinExistence type="inferred from homology"/>
<dbReference type="GO" id="GO:0006298">
    <property type="term" value="P:mismatch repair"/>
    <property type="evidence" value="ECO:0007669"/>
    <property type="project" value="TreeGrafter"/>
</dbReference>
<keyword evidence="11" id="KW-1185">Reference proteome</keyword>
<dbReference type="SUPFAM" id="SSF54001">
    <property type="entry name" value="Cysteine proteinases"/>
    <property type="match status" value="1"/>
</dbReference>
<evidence type="ECO:0000256" key="4">
    <source>
        <dbReference type="ARBA" id="ARBA00023204"/>
    </source>
</evidence>
<dbReference type="FunFam" id="3.30.70.2460:FF:000001">
    <property type="entry name" value="DNA repair protein Rad4 family"/>
    <property type="match status" value="1"/>
</dbReference>
<dbReference type="GO" id="GO:0006289">
    <property type="term" value="P:nucleotide-excision repair"/>
    <property type="evidence" value="ECO:0007669"/>
    <property type="project" value="InterPro"/>
</dbReference>
<dbReference type="Pfam" id="PF10405">
    <property type="entry name" value="BHD_3"/>
    <property type="match status" value="1"/>
</dbReference>
<dbReference type="InterPro" id="IPR036985">
    <property type="entry name" value="Transglutaminase-like_sf"/>
</dbReference>
<dbReference type="InterPro" id="IPR042488">
    <property type="entry name" value="Rad4_BHD3_sf"/>
</dbReference>
<dbReference type="InterPro" id="IPR018325">
    <property type="entry name" value="Rad4/PNGase_transGLS-fold"/>
</dbReference>
<dbReference type="AlphaFoldDB" id="A0A8H7PYN7"/>
<feature type="domain" description="Rad4 beta-hairpin" evidence="7">
    <location>
        <begin position="539"/>
        <end position="590"/>
    </location>
</feature>
<dbReference type="Gene3D" id="3.30.70.2460">
    <property type="entry name" value="Rad4, beta-hairpin domain BHD3"/>
    <property type="match status" value="1"/>
</dbReference>
<dbReference type="GO" id="GO:0000111">
    <property type="term" value="C:nucleotide-excision repair factor 2 complex"/>
    <property type="evidence" value="ECO:0007669"/>
    <property type="project" value="TreeGrafter"/>
</dbReference>
<dbReference type="InterPro" id="IPR018327">
    <property type="entry name" value="BHD_2"/>
</dbReference>
<feature type="compositionally biased region" description="Basic and acidic residues" evidence="6">
    <location>
        <begin position="122"/>
        <end position="131"/>
    </location>
</feature>
<feature type="domain" description="Rad4 beta-hairpin" evidence="9">
    <location>
        <begin position="661"/>
        <end position="735"/>
    </location>
</feature>
<feature type="compositionally biased region" description="Basic and acidic residues" evidence="6">
    <location>
        <begin position="146"/>
        <end position="157"/>
    </location>
</feature>
<feature type="compositionally biased region" description="Acidic residues" evidence="6">
    <location>
        <begin position="97"/>
        <end position="111"/>
    </location>
</feature>
<dbReference type="GO" id="GO:0003684">
    <property type="term" value="F:damaged DNA binding"/>
    <property type="evidence" value="ECO:0007669"/>
    <property type="project" value="InterPro"/>
</dbReference>
<feature type="region of interest" description="Disordered" evidence="6">
    <location>
        <begin position="356"/>
        <end position="406"/>
    </location>
</feature>
<dbReference type="OrthoDB" id="300780at2759"/>
<dbReference type="Gene3D" id="3.90.260.10">
    <property type="entry name" value="Transglutaminase-like"/>
    <property type="match status" value="1"/>
</dbReference>
<dbReference type="GO" id="GO:0071942">
    <property type="term" value="C:XPC complex"/>
    <property type="evidence" value="ECO:0007669"/>
    <property type="project" value="TreeGrafter"/>
</dbReference>
<keyword evidence="5" id="KW-0539">Nucleus</keyword>
<dbReference type="Pfam" id="PF10404">
    <property type="entry name" value="BHD_2"/>
    <property type="match status" value="1"/>
</dbReference>
<feature type="region of interest" description="Disordered" evidence="6">
    <location>
        <begin position="1"/>
        <end position="170"/>
    </location>
</feature>
<dbReference type="SMART" id="SM01032">
    <property type="entry name" value="BHD_3"/>
    <property type="match status" value="1"/>
</dbReference>
<dbReference type="Pfam" id="PF10403">
    <property type="entry name" value="BHD_1"/>
    <property type="match status" value="1"/>
</dbReference>
<feature type="compositionally biased region" description="Polar residues" evidence="6">
    <location>
        <begin position="71"/>
        <end position="84"/>
    </location>
</feature>
<name>A0A8H7PYN7_MORIS</name>
<dbReference type="InterPro" id="IPR018326">
    <property type="entry name" value="Rad4_beta-hairpin_dom1"/>
</dbReference>
<dbReference type="Gene3D" id="2.20.20.110">
    <property type="entry name" value="Rad4, beta-hairpin domain BHD1"/>
    <property type="match status" value="1"/>
</dbReference>